<feature type="domain" description="Mutator-like transposase" evidence="1">
    <location>
        <begin position="58"/>
        <end position="140"/>
    </location>
</feature>
<dbReference type="Pfam" id="PF20700">
    <property type="entry name" value="Mutator"/>
    <property type="match status" value="1"/>
</dbReference>
<sequence length="149" mass="16710">MNKAAKEEAKLAVELGEVDDQGCPNIAVVTDGAWSKRSYRTNYNALSGVACILGLRTKKMYGMKYVKLVGDGDSSVHQKLVESMPYGPSLVIQKIECKNHILRNYINKLREVVKKPKIKNNELKDIISKNIIRFRSAVTKGLNLEKAKM</sequence>
<organism evidence="2 3">
    <name type="scientific">Aquatica leii</name>
    <dbReference type="NCBI Taxonomy" id="1421715"/>
    <lineage>
        <taxon>Eukaryota</taxon>
        <taxon>Metazoa</taxon>
        <taxon>Ecdysozoa</taxon>
        <taxon>Arthropoda</taxon>
        <taxon>Hexapoda</taxon>
        <taxon>Insecta</taxon>
        <taxon>Pterygota</taxon>
        <taxon>Neoptera</taxon>
        <taxon>Endopterygota</taxon>
        <taxon>Coleoptera</taxon>
        <taxon>Polyphaga</taxon>
        <taxon>Elateriformia</taxon>
        <taxon>Elateroidea</taxon>
        <taxon>Lampyridae</taxon>
        <taxon>Luciolinae</taxon>
        <taxon>Aquatica</taxon>
    </lineage>
</organism>
<accession>A0AAN7SFV5</accession>
<proteinExistence type="predicted"/>
<evidence type="ECO:0000259" key="1">
    <source>
        <dbReference type="Pfam" id="PF20700"/>
    </source>
</evidence>
<dbReference type="InterPro" id="IPR049012">
    <property type="entry name" value="Mutator_transp_dom"/>
</dbReference>
<keyword evidence="3" id="KW-1185">Reference proteome</keyword>
<reference evidence="3" key="1">
    <citation type="submission" date="2023-01" db="EMBL/GenBank/DDBJ databases">
        <title>Key to firefly adult light organ development and bioluminescence: homeobox transcription factors regulate luciferase expression and transportation to peroxisome.</title>
        <authorList>
            <person name="Fu X."/>
        </authorList>
    </citation>
    <scope>NUCLEOTIDE SEQUENCE [LARGE SCALE GENOMIC DNA]</scope>
</reference>
<evidence type="ECO:0000313" key="2">
    <source>
        <dbReference type="EMBL" id="KAK4879752.1"/>
    </source>
</evidence>
<dbReference type="AlphaFoldDB" id="A0AAN7SFV5"/>
<evidence type="ECO:0000313" key="3">
    <source>
        <dbReference type="Proteomes" id="UP001353858"/>
    </source>
</evidence>
<comment type="caution">
    <text evidence="2">The sequence shown here is derived from an EMBL/GenBank/DDBJ whole genome shotgun (WGS) entry which is preliminary data.</text>
</comment>
<protein>
    <recommendedName>
        <fullName evidence="1">Mutator-like transposase domain-containing protein</fullName>
    </recommendedName>
</protein>
<dbReference type="EMBL" id="JARPUR010000003">
    <property type="protein sequence ID" value="KAK4879752.1"/>
    <property type="molecule type" value="Genomic_DNA"/>
</dbReference>
<dbReference type="Proteomes" id="UP001353858">
    <property type="component" value="Unassembled WGS sequence"/>
</dbReference>
<gene>
    <name evidence="2" type="ORF">RN001_007898</name>
</gene>
<name>A0AAN7SFV5_9COLE</name>